<dbReference type="Proteomes" id="UP000824782">
    <property type="component" value="Unassembled WGS sequence"/>
</dbReference>
<proteinExistence type="predicted"/>
<evidence type="ECO:0000313" key="1">
    <source>
        <dbReference type="EMBL" id="KAG8595577.1"/>
    </source>
</evidence>
<dbReference type="AlphaFoldDB" id="A0AAV7DHF1"/>
<protein>
    <submittedName>
        <fullName evidence="1">Uncharacterized protein</fullName>
    </submittedName>
</protein>
<dbReference type="EMBL" id="WNYA01000001">
    <property type="protein sequence ID" value="KAG8595577.1"/>
    <property type="molecule type" value="Genomic_DNA"/>
</dbReference>
<reference evidence="1" key="1">
    <citation type="thesis" date="2020" institute="ProQuest LLC" country="789 East Eisenhower Parkway, Ann Arbor, MI, USA">
        <title>Comparative Genomics and Chromosome Evolution.</title>
        <authorList>
            <person name="Mudd A.B."/>
        </authorList>
    </citation>
    <scope>NUCLEOTIDE SEQUENCE</scope>
    <source>
        <strain evidence="1">237g6f4</strain>
        <tissue evidence="1">Blood</tissue>
    </source>
</reference>
<sequence>MLVLINHQWFAPGITTPVTRLVKAFIVCARHNPGKVVKTPRKVTPKLLYPFQRLQMDFIQLPKVVRRSTCLCALISFQGGQKAFHDQGYCQSCSQRSW</sequence>
<keyword evidence="2" id="KW-1185">Reference proteome</keyword>
<comment type="caution">
    <text evidence="1">The sequence shown here is derived from an EMBL/GenBank/DDBJ whole genome shotgun (WGS) entry which is preliminary data.</text>
</comment>
<evidence type="ECO:0000313" key="2">
    <source>
        <dbReference type="Proteomes" id="UP000824782"/>
    </source>
</evidence>
<organism evidence="1 2">
    <name type="scientific">Engystomops pustulosus</name>
    <name type="common">Tungara frog</name>
    <name type="synonym">Physalaemus pustulosus</name>
    <dbReference type="NCBI Taxonomy" id="76066"/>
    <lineage>
        <taxon>Eukaryota</taxon>
        <taxon>Metazoa</taxon>
        <taxon>Chordata</taxon>
        <taxon>Craniata</taxon>
        <taxon>Vertebrata</taxon>
        <taxon>Euteleostomi</taxon>
        <taxon>Amphibia</taxon>
        <taxon>Batrachia</taxon>
        <taxon>Anura</taxon>
        <taxon>Neobatrachia</taxon>
        <taxon>Hyloidea</taxon>
        <taxon>Leptodactylidae</taxon>
        <taxon>Leiuperinae</taxon>
        <taxon>Engystomops</taxon>
    </lineage>
</organism>
<gene>
    <name evidence="1" type="ORF">GDO81_001560</name>
</gene>
<name>A0AAV7DHF1_ENGPU</name>
<accession>A0AAV7DHF1</accession>